<protein>
    <submittedName>
        <fullName evidence="1">Uncharacterized protein</fullName>
    </submittedName>
</protein>
<accession>A0A2T4GLN1</accession>
<organism evidence="1 2">
    <name type="scientific">Fusarium culmorum</name>
    <dbReference type="NCBI Taxonomy" id="5516"/>
    <lineage>
        <taxon>Eukaryota</taxon>
        <taxon>Fungi</taxon>
        <taxon>Dikarya</taxon>
        <taxon>Ascomycota</taxon>
        <taxon>Pezizomycotina</taxon>
        <taxon>Sordariomycetes</taxon>
        <taxon>Hypocreomycetidae</taxon>
        <taxon>Hypocreales</taxon>
        <taxon>Nectriaceae</taxon>
        <taxon>Fusarium</taxon>
    </lineage>
</organism>
<keyword evidence="2" id="KW-1185">Reference proteome</keyword>
<dbReference type="Proteomes" id="UP000241587">
    <property type="component" value="Unassembled WGS sequence"/>
</dbReference>
<proteinExistence type="predicted"/>
<evidence type="ECO:0000313" key="2">
    <source>
        <dbReference type="Proteomes" id="UP000241587"/>
    </source>
</evidence>
<reference evidence="1 2" key="1">
    <citation type="submission" date="2018-02" db="EMBL/GenBank/DDBJ databases">
        <title>Fusarium culmorum secondary metabolites in fungal-bacterial-plant interactions.</title>
        <authorList>
            <person name="Schmidt R."/>
        </authorList>
    </citation>
    <scope>NUCLEOTIDE SEQUENCE [LARGE SCALE GENOMIC DNA]</scope>
    <source>
        <strain evidence="1 2">PV</strain>
    </source>
</reference>
<dbReference type="EMBL" id="PVEM01000012">
    <property type="protein sequence ID" value="PTD04459.1"/>
    <property type="molecule type" value="Genomic_DNA"/>
</dbReference>
<comment type="caution">
    <text evidence="1">The sequence shown here is derived from an EMBL/GenBank/DDBJ whole genome shotgun (WGS) entry which is preliminary data.</text>
</comment>
<gene>
    <name evidence="1" type="ORF">FCULG_00000260</name>
</gene>
<dbReference type="AlphaFoldDB" id="A0A2T4GLN1"/>
<name>A0A2T4GLN1_FUSCU</name>
<evidence type="ECO:0000313" key="1">
    <source>
        <dbReference type="EMBL" id="PTD04459.1"/>
    </source>
</evidence>
<sequence>MGDLPSCTRVQPELELALAEVHLDVVKADHDIAEAQRGLEMAEANSELMESSGAAAVEFTITPVRRSE</sequence>